<protein>
    <submittedName>
        <fullName evidence="1">Uncharacterized protein</fullName>
    </submittedName>
</protein>
<accession>A0ABR5Q329</accession>
<name>A0ABR5Q329_9ACTN</name>
<gene>
    <name evidence="1" type="ORF">IV60_GL000822</name>
</gene>
<dbReference type="EMBL" id="JQCP01000002">
    <property type="protein sequence ID" value="KRO02386.1"/>
    <property type="molecule type" value="Genomic_DNA"/>
</dbReference>
<comment type="caution">
    <text evidence="1">The sequence shown here is derived from an EMBL/GenBank/DDBJ whole genome shotgun (WGS) entry which is preliminary data.</text>
</comment>
<organism evidence="1 2">
    <name type="scientific">Lancefieldella rimae</name>
    <dbReference type="NCBI Taxonomy" id="1383"/>
    <lineage>
        <taxon>Bacteria</taxon>
        <taxon>Bacillati</taxon>
        <taxon>Actinomycetota</taxon>
        <taxon>Coriobacteriia</taxon>
        <taxon>Coriobacteriales</taxon>
        <taxon>Atopobiaceae</taxon>
        <taxon>Lancefieldella</taxon>
    </lineage>
</organism>
<keyword evidence="2" id="KW-1185">Reference proteome</keyword>
<proteinExistence type="predicted"/>
<evidence type="ECO:0000313" key="2">
    <source>
        <dbReference type="Proteomes" id="UP000051927"/>
    </source>
</evidence>
<sequence>MQTRLARSTCLFAFYLFRARINDIRICGVSSLRLCLFPLCRVYIHNLSVFVVDFYLC</sequence>
<reference evidence="1 2" key="1">
    <citation type="journal article" date="2015" name="Genome Announc.">
        <title>Expanding the biotechnology potential of lactobacilli through comparative genomics of 213 strains and associated genera.</title>
        <authorList>
            <person name="Sun Z."/>
            <person name="Harris H.M."/>
            <person name="McCann A."/>
            <person name="Guo C."/>
            <person name="Argimon S."/>
            <person name="Zhang W."/>
            <person name="Yang X."/>
            <person name="Jeffery I.B."/>
            <person name="Cooney J.C."/>
            <person name="Kagawa T.F."/>
            <person name="Liu W."/>
            <person name="Song Y."/>
            <person name="Salvetti E."/>
            <person name="Wrobel A."/>
            <person name="Rasinkangas P."/>
            <person name="Parkhill J."/>
            <person name="Rea M.C."/>
            <person name="O'Sullivan O."/>
            <person name="Ritari J."/>
            <person name="Douillard F.P."/>
            <person name="Paul Ross R."/>
            <person name="Yang R."/>
            <person name="Briner A.E."/>
            <person name="Felis G.E."/>
            <person name="de Vos W.M."/>
            <person name="Barrangou R."/>
            <person name="Klaenhammer T.R."/>
            <person name="Caufield P.W."/>
            <person name="Cui Y."/>
            <person name="Zhang H."/>
            <person name="O'Toole P.W."/>
        </authorList>
    </citation>
    <scope>NUCLEOTIDE SEQUENCE [LARGE SCALE GENOMIC DNA]</scope>
    <source>
        <strain evidence="1 2">DSM 7090</strain>
    </source>
</reference>
<evidence type="ECO:0000313" key="1">
    <source>
        <dbReference type="EMBL" id="KRO02386.1"/>
    </source>
</evidence>
<dbReference type="Proteomes" id="UP000051927">
    <property type="component" value="Unassembled WGS sequence"/>
</dbReference>